<accession>A0A316TSB0</accession>
<proteinExistence type="predicted"/>
<dbReference type="OrthoDB" id="1524784at2"/>
<dbReference type="AlphaFoldDB" id="A0A316TSB0"/>
<evidence type="ECO:0000313" key="2">
    <source>
        <dbReference type="Proteomes" id="UP000245533"/>
    </source>
</evidence>
<evidence type="ECO:0000313" key="1">
    <source>
        <dbReference type="EMBL" id="PWN05905.1"/>
    </source>
</evidence>
<reference evidence="1 2" key="1">
    <citation type="submission" date="2018-05" db="EMBL/GenBank/DDBJ databases">
        <title>Rhodohalobacter halophilus gen. nov., sp. nov., a moderately halophilic member of the family Balneolaceae.</title>
        <authorList>
            <person name="Liu Z.-W."/>
        </authorList>
    </citation>
    <scope>NUCLEOTIDE SEQUENCE [LARGE SCALE GENOMIC DNA]</scope>
    <source>
        <strain evidence="1 2">8A47</strain>
    </source>
</reference>
<name>A0A316TSB0_9BACT</name>
<gene>
    <name evidence="1" type="ORF">DDZ15_12015</name>
</gene>
<organism evidence="1 2">
    <name type="scientific">Rhodohalobacter mucosus</name>
    <dbReference type="NCBI Taxonomy" id="2079485"/>
    <lineage>
        <taxon>Bacteria</taxon>
        <taxon>Pseudomonadati</taxon>
        <taxon>Balneolota</taxon>
        <taxon>Balneolia</taxon>
        <taxon>Balneolales</taxon>
        <taxon>Balneolaceae</taxon>
        <taxon>Rhodohalobacter</taxon>
    </lineage>
</organism>
<protein>
    <submittedName>
        <fullName evidence="1">Uncharacterized protein</fullName>
    </submittedName>
</protein>
<keyword evidence="2" id="KW-1185">Reference proteome</keyword>
<sequence>MNLPLKKTALQIIEFGNLPEDQFYCLINLNISPDGMNIEKLRLTDPRNFDLQFRESGCLLMLTEDEIEELIRRKEIDRDSIHESLYKLARQEGVI</sequence>
<dbReference type="Proteomes" id="UP000245533">
    <property type="component" value="Unassembled WGS sequence"/>
</dbReference>
<comment type="caution">
    <text evidence="1">The sequence shown here is derived from an EMBL/GenBank/DDBJ whole genome shotgun (WGS) entry which is preliminary data.</text>
</comment>
<dbReference type="EMBL" id="QGGB01000008">
    <property type="protein sequence ID" value="PWN05905.1"/>
    <property type="molecule type" value="Genomic_DNA"/>
</dbReference>